<dbReference type="AlphaFoldDB" id="A0A9W6GY11"/>
<evidence type="ECO:0000256" key="1">
    <source>
        <dbReference type="SAM" id="MobiDB-lite"/>
    </source>
</evidence>
<comment type="caution">
    <text evidence="2">The sequence shown here is derived from an EMBL/GenBank/DDBJ whole genome shotgun (WGS) entry which is preliminary data.</text>
</comment>
<sequence>MAKVREFIIALIVAAEISGAAPVKAGESPTYLNISPSATTATSPSPPASTAPALTNRGSGNNGSGSSFCQQPIYDNWGNVTGYRQGGC</sequence>
<dbReference type="EMBL" id="BSEC01000001">
    <property type="protein sequence ID" value="GLI94954.1"/>
    <property type="molecule type" value="Genomic_DNA"/>
</dbReference>
<organism evidence="2 3">
    <name type="scientific">Methylocystis echinoides</name>
    <dbReference type="NCBI Taxonomy" id="29468"/>
    <lineage>
        <taxon>Bacteria</taxon>
        <taxon>Pseudomonadati</taxon>
        <taxon>Pseudomonadota</taxon>
        <taxon>Alphaproteobacteria</taxon>
        <taxon>Hyphomicrobiales</taxon>
        <taxon>Methylocystaceae</taxon>
        <taxon>Methylocystis</taxon>
    </lineage>
</organism>
<evidence type="ECO:0000313" key="3">
    <source>
        <dbReference type="Proteomes" id="UP001144323"/>
    </source>
</evidence>
<dbReference type="Proteomes" id="UP001144323">
    <property type="component" value="Unassembled WGS sequence"/>
</dbReference>
<dbReference type="RefSeq" id="WP_281805259.1">
    <property type="nucleotide sequence ID" value="NZ_BSEC01000001.1"/>
</dbReference>
<accession>A0A9W6GY11</accession>
<keyword evidence="3" id="KW-1185">Reference proteome</keyword>
<protein>
    <submittedName>
        <fullName evidence="2">Uncharacterized protein</fullName>
    </submittedName>
</protein>
<reference evidence="2" key="1">
    <citation type="journal article" date="2023" name="Int. J. Syst. Evol. Microbiol.">
        <title>Methylocystis iwaonis sp. nov., a type II methane-oxidizing bacterium from surface soil of a rice paddy field in Japan, and emended description of the genus Methylocystis (ex Whittenbury et al. 1970) Bowman et al. 1993.</title>
        <authorList>
            <person name="Kaise H."/>
            <person name="Sawadogo J.B."/>
            <person name="Alam M.S."/>
            <person name="Ueno C."/>
            <person name="Dianou D."/>
            <person name="Shinjo R."/>
            <person name="Asakawa S."/>
        </authorList>
    </citation>
    <scope>NUCLEOTIDE SEQUENCE</scope>
    <source>
        <strain evidence="2">LMG27198</strain>
    </source>
</reference>
<feature type="region of interest" description="Disordered" evidence="1">
    <location>
        <begin position="29"/>
        <end position="74"/>
    </location>
</feature>
<proteinExistence type="predicted"/>
<name>A0A9W6GY11_9HYPH</name>
<feature type="compositionally biased region" description="Low complexity" evidence="1">
    <location>
        <begin position="50"/>
        <end position="67"/>
    </location>
</feature>
<gene>
    <name evidence="2" type="ORF">LMG27198_39460</name>
</gene>
<evidence type="ECO:0000313" key="2">
    <source>
        <dbReference type="EMBL" id="GLI94954.1"/>
    </source>
</evidence>